<dbReference type="Gene3D" id="3.40.50.1820">
    <property type="entry name" value="alpha/beta hydrolase"/>
    <property type="match status" value="2"/>
</dbReference>
<evidence type="ECO:0000256" key="3">
    <source>
        <dbReference type="SAM" id="Phobius"/>
    </source>
</evidence>
<keyword evidence="3" id="KW-1133">Transmembrane helix</keyword>
<dbReference type="SUPFAM" id="SSF53474">
    <property type="entry name" value="alpha/beta-Hydrolases"/>
    <property type="match status" value="1"/>
</dbReference>
<dbReference type="AlphaFoldDB" id="A0A6J0VTN9"/>
<dbReference type="InterPro" id="IPR000639">
    <property type="entry name" value="Epox_hydrolase-like"/>
</dbReference>
<organism evidence="5 6">
    <name type="scientific">Odocoileus virginianus</name>
    <name type="common">White-tailed deer</name>
    <dbReference type="NCBI Taxonomy" id="9874"/>
    <lineage>
        <taxon>Eukaryota</taxon>
        <taxon>Metazoa</taxon>
        <taxon>Chordata</taxon>
        <taxon>Craniata</taxon>
        <taxon>Vertebrata</taxon>
        <taxon>Euteleostomi</taxon>
        <taxon>Mammalia</taxon>
        <taxon>Eutheria</taxon>
        <taxon>Laurasiatheria</taxon>
        <taxon>Artiodactyla</taxon>
        <taxon>Ruminantia</taxon>
        <taxon>Pecora</taxon>
        <taxon>Cervidae</taxon>
        <taxon>Odocoileinae</taxon>
        <taxon>Odocoileus</taxon>
    </lineage>
</organism>
<dbReference type="PRINTS" id="PR00111">
    <property type="entry name" value="ABHYDROLASE"/>
</dbReference>
<dbReference type="KEGG" id="ovr:110124555"/>
<evidence type="ECO:0000313" key="6">
    <source>
        <dbReference type="RefSeq" id="XP_020728807.1"/>
    </source>
</evidence>
<proteinExistence type="inferred from homology"/>
<accession>A0A6J0VTN9</accession>
<keyword evidence="3" id="KW-0812">Transmembrane</keyword>
<evidence type="ECO:0000259" key="4">
    <source>
        <dbReference type="Pfam" id="PF00561"/>
    </source>
</evidence>
<dbReference type="RefSeq" id="XP_020728807.1">
    <property type="nucleotide sequence ID" value="XM_020873148.2"/>
</dbReference>
<keyword evidence="1 6" id="KW-0378">Hydrolase</keyword>
<dbReference type="Proteomes" id="UP001652640">
    <property type="component" value="Chromosome 3"/>
</dbReference>
<feature type="domain" description="AB hydrolase-1" evidence="4">
    <location>
        <begin position="98"/>
        <end position="209"/>
    </location>
</feature>
<sequence length="330" mass="37606">MPELVVTALLAPSRLTLKLLRAFMWSLVFSAALVAAAVYGCIALTHVMCRPRRGFCGRPRHTPPVCLTDPTLGEHCFLILRSSGLRLHYVSAGRGKGPLMLFLHGFPENWFSWRHQLREFQSRFHVVAVDLRGYGSSDAPKDVDCYTIDLLMADIQDVILGLGYSKCILVGHDWGALLAWNFSIYYPSLVERMVVVSAAPMSVYQDYSLHHISQFFRSNYIFLFQLPWLPEKLLSMSDFQPGGLNGPLNYYRNIFRTFPLEPQELATPTLLLWGEKDPYFEQGLVEAISSRFVPGRLEAHILPGTGHWIPQTNPVEMHQYMWAFLQDLLD</sequence>
<name>A0A6J0VTN9_ODOVR</name>
<evidence type="ECO:0000256" key="2">
    <source>
        <dbReference type="ARBA" id="ARBA00038334"/>
    </source>
</evidence>
<dbReference type="InterPro" id="IPR000073">
    <property type="entry name" value="AB_hydrolase_1"/>
</dbReference>
<keyword evidence="5" id="KW-1185">Reference proteome</keyword>
<evidence type="ECO:0000256" key="1">
    <source>
        <dbReference type="ARBA" id="ARBA00022801"/>
    </source>
</evidence>
<dbReference type="GO" id="GO:0004301">
    <property type="term" value="F:epoxide hydrolase activity"/>
    <property type="evidence" value="ECO:0007669"/>
    <property type="project" value="UniProtKB-ARBA"/>
</dbReference>
<feature type="transmembrane region" description="Helical" evidence="3">
    <location>
        <begin position="22"/>
        <end position="44"/>
    </location>
</feature>
<protein>
    <submittedName>
        <fullName evidence="6">Epoxide hydrolase 3 isoform X2</fullName>
    </submittedName>
</protein>
<dbReference type="PANTHER" id="PTHR43329">
    <property type="entry name" value="EPOXIDE HYDROLASE"/>
    <property type="match status" value="1"/>
</dbReference>
<dbReference type="Pfam" id="PF00561">
    <property type="entry name" value="Abhydrolase_1"/>
    <property type="match status" value="1"/>
</dbReference>
<dbReference type="InterPro" id="IPR029058">
    <property type="entry name" value="AB_hydrolase_fold"/>
</dbReference>
<comment type="similarity">
    <text evidence="2">Belongs to the AB hydrolase superfamily. Epoxide hydrolase family.</text>
</comment>
<dbReference type="GeneID" id="110124555"/>
<reference evidence="6" key="2">
    <citation type="submission" date="2025-08" db="UniProtKB">
        <authorList>
            <consortium name="RefSeq"/>
        </authorList>
    </citation>
    <scope>IDENTIFICATION</scope>
    <source>
        <tissue evidence="6">Tongue muscle</tissue>
    </source>
</reference>
<gene>
    <name evidence="6" type="primary">EPHX3</name>
</gene>
<reference evidence="5" key="1">
    <citation type="journal article" date="2022" name="J. Hered.">
        <title>A De Novo Chromosome-Level Genome Assembly of the White-Tailed Deer, Odocoileus Virginianus.</title>
        <authorList>
            <person name="London E.W."/>
            <person name="Roca A.L."/>
            <person name="Novakofski J.E."/>
            <person name="Mateus-Pinilla N.E."/>
        </authorList>
    </citation>
    <scope>NUCLEOTIDE SEQUENCE [LARGE SCALE GENOMIC DNA]</scope>
</reference>
<keyword evidence="3" id="KW-0472">Membrane</keyword>
<evidence type="ECO:0000313" key="5">
    <source>
        <dbReference type="Proteomes" id="UP001652640"/>
    </source>
</evidence>
<dbReference type="PRINTS" id="PR00412">
    <property type="entry name" value="EPOXHYDRLASE"/>
</dbReference>